<evidence type="ECO:0000313" key="3">
    <source>
        <dbReference type="EMBL" id="MDQ0168786.1"/>
    </source>
</evidence>
<accession>A0ABT9W6A5</accession>
<dbReference type="EMBL" id="JAUSTI010000001">
    <property type="protein sequence ID" value="MDQ0168786.1"/>
    <property type="molecule type" value="Genomic_DNA"/>
</dbReference>
<evidence type="ECO:0000259" key="2">
    <source>
        <dbReference type="Pfam" id="PF06605"/>
    </source>
</evidence>
<sequence length="552" mass="58326">MIHLRKKIGQDRGLQYRIRKNIVSSTFNDDANTLVTRMFAQMKDGRTLIGQPASMLTAEERSLLNSVPGAIVNGNLAVNYLISPYAAYWATDVNAFYDGEIIEQNITSYTELLEAQRKALREQEVPALEISVSAADIHKLDSAEPAPGLGDTVKCVDPALGMDGISARITELVEYPYSNEQQSQVTITNVMLRDMTDIIADLEKSKNIVSNLISNGTIRTDVFEAFAKAAVNDVHNSKTEVKYDTRGIVLQDKTDARNQVIMTSNGIIFSKDGGVTAMTAINANGIAAPAIVGQLGSFVSLLIGAGNNVTQINTNGIAAGHALFNSAPFRVDMQGNVTANRLTANSANIFSSNFTNGAIVGSSINVGNGVFTVNSSGHMVAQSGEFRGNISASTISGGTITGSTIRTAISGERIELDPNGFVFYDSAGARRVTLGTNAAANISGHTYYNGSSQSQGLVYAVSNELHVMGTQSLRLGALNGVTTLQGSVNFANGIDIGQVTGLQAQINALWNAVNAKSPSGHTHTVNIGTHNHGNSANQSWPANGGTFTTSSA</sequence>
<gene>
    <name evidence="3" type="ORF">J2T19_000223</name>
</gene>
<keyword evidence="4" id="KW-1185">Reference proteome</keyword>
<protein>
    <submittedName>
        <fullName evidence="3">Phosphohistidine swiveling domain-containing protein</fullName>
    </submittedName>
</protein>
<feature type="region of interest" description="Disordered" evidence="1">
    <location>
        <begin position="528"/>
        <end position="552"/>
    </location>
</feature>
<evidence type="ECO:0000256" key="1">
    <source>
        <dbReference type="SAM" id="MobiDB-lite"/>
    </source>
</evidence>
<name>A0ABT9W6A5_9BACL</name>
<reference evidence="3 4" key="1">
    <citation type="submission" date="2023-07" db="EMBL/GenBank/DDBJ databases">
        <title>Sorghum-associated microbial communities from plants grown in Nebraska, USA.</title>
        <authorList>
            <person name="Schachtman D."/>
        </authorList>
    </citation>
    <scope>NUCLEOTIDE SEQUENCE [LARGE SCALE GENOMIC DNA]</scope>
    <source>
        <strain evidence="3 4">DS1314</strain>
    </source>
</reference>
<proteinExistence type="predicted"/>
<comment type="caution">
    <text evidence="3">The sequence shown here is derived from an EMBL/GenBank/DDBJ whole genome shotgun (WGS) entry which is preliminary data.</text>
</comment>
<evidence type="ECO:0000313" key="4">
    <source>
        <dbReference type="Proteomes" id="UP001233836"/>
    </source>
</evidence>
<dbReference type="Pfam" id="PF06605">
    <property type="entry name" value="Prophage_tail"/>
    <property type="match status" value="1"/>
</dbReference>
<feature type="domain" description="Tail spike" evidence="2">
    <location>
        <begin position="2"/>
        <end position="201"/>
    </location>
</feature>
<dbReference type="Proteomes" id="UP001233836">
    <property type="component" value="Unassembled WGS sequence"/>
</dbReference>
<dbReference type="InterPro" id="IPR010572">
    <property type="entry name" value="Tail_dom"/>
</dbReference>
<organism evidence="3 4">
    <name type="scientific">Paenibacillus tundrae</name>
    <dbReference type="NCBI Taxonomy" id="528187"/>
    <lineage>
        <taxon>Bacteria</taxon>
        <taxon>Bacillati</taxon>
        <taxon>Bacillota</taxon>
        <taxon>Bacilli</taxon>
        <taxon>Bacillales</taxon>
        <taxon>Paenibacillaceae</taxon>
        <taxon>Paenibacillus</taxon>
    </lineage>
</organism>